<evidence type="ECO:0000256" key="8">
    <source>
        <dbReference type="ARBA" id="ARBA00023170"/>
    </source>
</evidence>
<feature type="transmembrane region" description="Helical" evidence="10">
    <location>
        <begin position="265"/>
        <end position="286"/>
    </location>
</feature>
<evidence type="ECO:0000256" key="9">
    <source>
        <dbReference type="ARBA" id="ARBA00023224"/>
    </source>
</evidence>
<keyword evidence="4 10" id="KW-0812">Transmembrane</keyword>
<name>A0A182NZ49_9DIPT</name>
<dbReference type="PANTHER" id="PTHR21137:SF35">
    <property type="entry name" value="ODORANT RECEPTOR 19A-RELATED"/>
    <property type="match status" value="1"/>
</dbReference>
<evidence type="ECO:0000256" key="2">
    <source>
        <dbReference type="ARBA" id="ARBA00022475"/>
    </source>
</evidence>
<dbReference type="PANTHER" id="PTHR21137">
    <property type="entry name" value="ODORANT RECEPTOR"/>
    <property type="match status" value="1"/>
</dbReference>
<proteinExistence type="predicted"/>
<evidence type="ECO:0000256" key="10">
    <source>
        <dbReference type="SAM" id="Phobius"/>
    </source>
</evidence>
<evidence type="ECO:0000313" key="12">
    <source>
        <dbReference type="Proteomes" id="UP000075884"/>
    </source>
</evidence>
<accession>A0A182NZ49</accession>
<dbReference type="EnsemblMetazoa" id="ADIR015549-RA">
    <property type="protein sequence ID" value="ADIR015549-PA"/>
    <property type="gene ID" value="ADIR015549"/>
</dbReference>
<protein>
    <submittedName>
        <fullName evidence="11">Uncharacterized protein</fullName>
    </submittedName>
</protein>
<dbReference type="Proteomes" id="UP000075884">
    <property type="component" value="Unassembled WGS sequence"/>
</dbReference>
<feature type="transmembrane region" description="Helical" evidence="10">
    <location>
        <begin position="292"/>
        <end position="315"/>
    </location>
</feature>
<dbReference type="VEuPathDB" id="VectorBase:ADIR015549"/>
<keyword evidence="7 10" id="KW-0472">Membrane</keyword>
<feature type="transmembrane region" description="Helical" evidence="10">
    <location>
        <begin position="131"/>
        <end position="153"/>
    </location>
</feature>
<dbReference type="GO" id="GO:0005886">
    <property type="term" value="C:plasma membrane"/>
    <property type="evidence" value="ECO:0007669"/>
    <property type="project" value="UniProtKB-SubCell"/>
</dbReference>
<feature type="transmembrane region" description="Helical" evidence="10">
    <location>
        <begin position="187"/>
        <end position="210"/>
    </location>
</feature>
<keyword evidence="3" id="KW-0716">Sensory transduction</keyword>
<dbReference type="Pfam" id="PF02949">
    <property type="entry name" value="7tm_6"/>
    <property type="match status" value="1"/>
</dbReference>
<evidence type="ECO:0000256" key="7">
    <source>
        <dbReference type="ARBA" id="ARBA00023136"/>
    </source>
</evidence>
<evidence type="ECO:0000256" key="3">
    <source>
        <dbReference type="ARBA" id="ARBA00022606"/>
    </source>
</evidence>
<evidence type="ECO:0000313" key="11">
    <source>
        <dbReference type="EnsemblMetazoa" id="ADIR015549-PA"/>
    </source>
</evidence>
<organism evidence="11 12">
    <name type="scientific">Anopheles dirus</name>
    <dbReference type="NCBI Taxonomy" id="7168"/>
    <lineage>
        <taxon>Eukaryota</taxon>
        <taxon>Metazoa</taxon>
        <taxon>Ecdysozoa</taxon>
        <taxon>Arthropoda</taxon>
        <taxon>Hexapoda</taxon>
        <taxon>Insecta</taxon>
        <taxon>Pterygota</taxon>
        <taxon>Neoptera</taxon>
        <taxon>Endopterygota</taxon>
        <taxon>Diptera</taxon>
        <taxon>Nematocera</taxon>
        <taxon>Culicoidea</taxon>
        <taxon>Culicidae</taxon>
        <taxon>Anophelinae</taxon>
        <taxon>Anopheles</taxon>
    </lineage>
</organism>
<dbReference type="GO" id="GO:0005549">
    <property type="term" value="F:odorant binding"/>
    <property type="evidence" value="ECO:0007669"/>
    <property type="project" value="InterPro"/>
</dbReference>
<evidence type="ECO:0000256" key="1">
    <source>
        <dbReference type="ARBA" id="ARBA00004651"/>
    </source>
</evidence>
<keyword evidence="12" id="KW-1185">Reference proteome</keyword>
<keyword evidence="2" id="KW-1003">Cell membrane</keyword>
<evidence type="ECO:0000256" key="4">
    <source>
        <dbReference type="ARBA" id="ARBA00022692"/>
    </source>
</evidence>
<comment type="subcellular location">
    <subcellularLocation>
        <location evidence="1">Cell membrane</location>
        <topology evidence="1">Multi-pass membrane protein</topology>
    </subcellularLocation>
</comment>
<keyword evidence="5" id="KW-0552">Olfaction</keyword>
<reference evidence="11" key="2">
    <citation type="submission" date="2020-05" db="UniProtKB">
        <authorList>
            <consortium name="EnsemblMetazoa"/>
        </authorList>
    </citation>
    <scope>IDENTIFICATION</scope>
    <source>
        <strain evidence="11">WRAIR2</strain>
    </source>
</reference>
<feature type="transmembrane region" description="Helical" evidence="10">
    <location>
        <begin position="63"/>
        <end position="83"/>
    </location>
</feature>
<feature type="transmembrane region" description="Helical" evidence="10">
    <location>
        <begin position="38"/>
        <end position="57"/>
    </location>
</feature>
<reference evidence="12" key="1">
    <citation type="submission" date="2013-03" db="EMBL/GenBank/DDBJ databases">
        <title>The Genome Sequence of Anopheles dirus WRAIR2.</title>
        <authorList>
            <consortium name="The Broad Institute Genomics Platform"/>
            <person name="Neafsey D.E."/>
            <person name="Walton C."/>
            <person name="Walker B."/>
            <person name="Young S.K."/>
            <person name="Zeng Q."/>
            <person name="Gargeya S."/>
            <person name="Fitzgerald M."/>
            <person name="Haas B."/>
            <person name="Abouelleil A."/>
            <person name="Allen A.W."/>
            <person name="Alvarado L."/>
            <person name="Arachchi H.M."/>
            <person name="Berlin A.M."/>
            <person name="Chapman S.B."/>
            <person name="Gainer-Dewar J."/>
            <person name="Goldberg J."/>
            <person name="Griggs A."/>
            <person name="Gujja S."/>
            <person name="Hansen M."/>
            <person name="Howarth C."/>
            <person name="Imamovic A."/>
            <person name="Ireland A."/>
            <person name="Larimer J."/>
            <person name="McCowan C."/>
            <person name="Murphy C."/>
            <person name="Pearson M."/>
            <person name="Poon T.W."/>
            <person name="Priest M."/>
            <person name="Roberts A."/>
            <person name="Saif S."/>
            <person name="Shea T."/>
            <person name="Sisk P."/>
            <person name="Sykes S."/>
            <person name="Wortman J."/>
            <person name="Nusbaum C."/>
            <person name="Birren B."/>
        </authorList>
    </citation>
    <scope>NUCLEOTIDE SEQUENCE [LARGE SCALE GENOMIC DNA]</scope>
    <source>
        <strain evidence="12">WRAIR2</strain>
    </source>
</reference>
<dbReference type="GO" id="GO:0004984">
    <property type="term" value="F:olfactory receptor activity"/>
    <property type="evidence" value="ECO:0007669"/>
    <property type="project" value="InterPro"/>
</dbReference>
<dbReference type="AlphaFoldDB" id="A0A182NZ49"/>
<dbReference type="STRING" id="7168.A0A182NZ49"/>
<evidence type="ECO:0000256" key="6">
    <source>
        <dbReference type="ARBA" id="ARBA00022989"/>
    </source>
</evidence>
<evidence type="ECO:0000256" key="5">
    <source>
        <dbReference type="ARBA" id="ARBA00022725"/>
    </source>
</evidence>
<keyword evidence="6 10" id="KW-1133">Transmembrane helix</keyword>
<dbReference type="InterPro" id="IPR004117">
    <property type="entry name" value="7tm6_olfct_rcpt"/>
</dbReference>
<keyword evidence="9" id="KW-0807">Transducer</keyword>
<keyword evidence="8" id="KW-0675">Receptor</keyword>
<sequence length="385" mass="44273">MAERPIQRYDRLIARQRFLLRLIGLDSYDPQFRIRAQTVVLVVLAALFFVISLYDLYHFRDDLFNFVYVLITIFFATIGFGRISVFMGYRTLLPTLLDQTYETYRVARTGDAREQRILRWYTRLFERASNVYAFAFIGTSLVAAVLPVGVHLLTGEWVLPYGVVLPYVAGASREGYALNYAYQVSCILWTPPGLVACECMMFALVLNICIQYDLLAVKLLDLDELLRQPDSGGTRDSLIARQLRTILHDQQRLMRFIDDVEQSHTIMAGVEVLSIGMQIVITLFVLQLSLWLPGLVLIPTFTLQLFVFCLLGTVIEHKGYSFADGVYSVAWHELSARDKRIFRLLLLAAQRPKTLTCAHLTRISLNLFVNMSQKFYSIFMMLRQI</sequence>
<dbReference type="GO" id="GO:0007165">
    <property type="term" value="P:signal transduction"/>
    <property type="evidence" value="ECO:0007669"/>
    <property type="project" value="UniProtKB-KW"/>
</dbReference>